<reference evidence="3 4" key="1">
    <citation type="submission" date="2018-05" db="EMBL/GenBank/DDBJ databases">
        <title>Reference genomes for bee gut microbiota database.</title>
        <authorList>
            <person name="Ellegaard K.M."/>
        </authorList>
    </citation>
    <scope>NUCLEOTIDE SEQUENCE [LARGE SCALE GENOMIC DNA]</scope>
    <source>
        <strain evidence="3 4">ESL0182</strain>
    </source>
</reference>
<dbReference type="AlphaFoldDB" id="A0A2V4EDN5"/>
<dbReference type="OrthoDB" id="5405606at2"/>
<accession>A0A2V4EDN5</accession>
<keyword evidence="1" id="KW-0472">Membrane</keyword>
<dbReference type="Pfam" id="PF13163">
    <property type="entry name" value="DUF3999"/>
    <property type="match status" value="1"/>
</dbReference>
<keyword evidence="1" id="KW-0812">Transmembrane</keyword>
<name>A0A2V4EDN5_9GAMM</name>
<evidence type="ECO:0000313" key="3">
    <source>
        <dbReference type="EMBL" id="PXZ08534.1"/>
    </source>
</evidence>
<dbReference type="InterPro" id="IPR025060">
    <property type="entry name" value="DUF3999"/>
</dbReference>
<protein>
    <recommendedName>
        <fullName evidence="5">DUF3999 domain-containing protein</fullName>
    </recommendedName>
</protein>
<gene>
    <name evidence="3" type="ORF">DKK70_01830</name>
</gene>
<evidence type="ECO:0000313" key="4">
    <source>
        <dbReference type="Proteomes" id="UP000247932"/>
    </source>
</evidence>
<keyword evidence="1" id="KW-1133">Transmembrane helix</keyword>
<keyword evidence="2" id="KW-0732">Signal</keyword>
<feature type="signal peptide" evidence="2">
    <location>
        <begin position="1"/>
        <end position="18"/>
    </location>
</feature>
<evidence type="ECO:0000256" key="1">
    <source>
        <dbReference type="SAM" id="Phobius"/>
    </source>
</evidence>
<organism evidence="3 4">
    <name type="scientific">Gilliamella apicola</name>
    <dbReference type="NCBI Taxonomy" id="1196095"/>
    <lineage>
        <taxon>Bacteria</taxon>
        <taxon>Pseudomonadati</taxon>
        <taxon>Pseudomonadota</taxon>
        <taxon>Gammaproteobacteria</taxon>
        <taxon>Orbales</taxon>
        <taxon>Orbaceae</taxon>
        <taxon>Gilliamella</taxon>
    </lineage>
</organism>
<evidence type="ECO:0000256" key="2">
    <source>
        <dbReference type="SAM" id="SignalP"/>
    </source>
</evidence>
<dbReference type="Proteomes" id="UP000247932">
    <property type="component" value="Unassembled WGS sequence"/>
</dbReference>
<dbReference type="RefSeq" id="WP_110432481.1">
    <property type="nucleotide sequence ID" value="NZ_QGLR01000004.1"/>
</dbReference>
<comment type="caution">
    <text evidence="3">The sequence shown here is derived from an EMBL/GenBank/DDBJ whole genome shotgun (WGS) entry which is preliminary data.</text>
</comment>
<dbReference type="EMBL" id="QGLR01000004">
    <property type="protein sequence ID" value="PXZ08534.1"/>
    <property type="molecule type" value="Genomic_DNA"/>
</dbReference>
<feature type="transmembrane region" description="Helical" evidence="1">
    <location>
        <begin position="441"/>
        <end position="462"/>
    </location>
</feature>
<proteinExistence type="predicted"/>
<evidence type="ECO:0008006" key="5">
    <source>
        <dbReference type="Google" id="ProtNLM"/>
    </source>
</evidence>
<keyword evidence="4" id="KW-1185">Reference proteome</keyword>
<sequence>MKKILLSSLLLISGLSQAADKTNQYAYGAMIELSDSESMYNRIELTGDIYTQALSSTLDDVRVFNQKGQPVPFALANVYQQNDENQTFPVTVYSLDNHQENDNNNNQEDEIEGKKQSAIGQYNININNKNVQINLDNANKPNEYQATYLLQIPSEIKLGQPFSRLSIDFEKMSNWQASANLLYSNDLKRWQTAIDNVPIMSLTNNNNNQSLNVNTIDLPSGMNFKSIYWILQLKSDKQLIPTIKTVKFTSRKATPVRDLYPIDLNLISADEQEAIYQLSTSLPIKQLTVKLQNERTVLPATIFYKTSDNDKTWHKLDDYIFRRINDTNQSQTININNSTLNIKQLKIKAINASLDTPPSVTAYLYRMRIIFNSANNGPFILAWGSAKAKPASLSEKALLSDTISAKDVPEAYLGDKVKLGNQKVLLQTDDNSSNSSSLSKWLIWGVLIAGALFLMLLALKLLKEVKKAE</sequence>
<feature type="chain" id="PRO_5016112976" description="DUF3999 domain-containing protein" evidence="2">
    <location>
        <begin position="19"/>
        <end position="469"/>
    </location>
</feature>